<proteinExistence type="predicted"/>
<dbReference type="GO" id="GO:0046503">
    <property type="term" value="P:glycerolipid catabolic process"/>
    <property type="evidence" value="ECO:0007669"/>
    <property type="project" value="TreeGrafter"/>
</dbReference>
<evidence type="ECO:0000256" key="1">
    <source>
        <dbReference type="SAM" id="MobiDB-lite"/>
    </source>
</evidence>
<reference evidence="3 4" key="1">
    <citation type="submission" date="2018-02" db="EMBL/GenBank/DDBJ databases">
        <title>The genomes of Aspergillus section Nigri reveals drivers in fungal speciation.</title>
        <authorList>
            <consortium name="DOE Joint Genome Institute"/>
            <person name="Vesth T.C."/>
            <person name="Nybo J."/>
            <person name="Theobald S."/>
            <person name="Brandl J."/>
            <person name="Frisvad J.C."/>
            <person name="Nielsen K.F."/>
            <person name="Lyhne E.K."/>
            <person name="Kogle M.E."/>
            <person name="Kuo A."/>
            <person name="Riley R."/>
            <person name="Clum A."/>
            <person name="Nolan M."/>
            <person name="Lipzen A."/>
            <person name="Salamov A."/>
            <person name="Henrissat B."/>
            <person name="Wiebenga A."/>
            <person name="De vries R.P."/>
            <person name="Grigoriev I.V."/>
            <person name="Mortensen U.H."/>
            <person name="Andersen M.R."/>
            <person name="Baker S.E."/>
        </authorList>
    </citation>
    <scope>NUCLEOTIDE SEQUENCE [LARGE SCALE GENOMIC DNA]</scope>
    <source>
        <strain evidence="3 4">CBS 101889</strain>
    </source>
</reference>
<gene>
    <name evidence="3" type="ORF">BO97DRAFT_480000</name>
</gene>
<evidence type="ECO:0000313" key="3">
    <source>
        <dbReference type="EMBL" id="RAL09345.1"/>
    </source>
</evidence>
<evidence type="ECO:0000313" key="4">
    <source>
        <dbReference type="Proteomes" id="UP000248961"/>
    </source>
</evidence>
<dbReference type="Pfam" id="PF00561">
    <property type="entry name" value="Abhydrolase_1"/>
    <property type="match status" value="1"/>
</dbReference>
<organism evidence="3 4">
    <name type="scientific">Aspergillus homomorphus (strain CBS 101889)</name>
    <dbReference type="NCBI Taxonomy" id="1450537"/>
    <lineage>
        <taxon>Eukaryota</taxon>
        <taxon>Fungi</taxon>
        <taxon>Dikarya</taxon>
        <taxon>Ascomycota</taxon>
        <taxon>Pezizomycotina</taxon>
        <taxon>Eurotiomycetes</taxon>
        <taxon>Eurotiomycetidae</taxon>
        <taxon>Eurotiales</taxon>
        <taxon>Aspergillaceae</taxon>
        <taxon>Aspergillus</taxon>
        <taxon>Aspergillus subgen. Circumdati</taxon>
    </lineage>
</organism>
<evidence type="ECO:0000259" key="2">
    <source>
        <dbReference type="Pfam" id="PF00561"/>
    </source>
</evidence>
<dbReference type="RefSeq" id="XP_025548499.1">
    <property type="nucleotide sequence ID" value="XM_025700725.1"/>
</dbReference>
<feature type="region of interest" description="Disordered" evidence="1">
    <location>
        <begin position="1"/>
        <end position="47"/>
    </location>
</feature>
<dbReference type="PANTHER" id="PTHR43433:SF5">
    <property type="entry name" value="AB HYDROLASE-1 DOMAIN-CONTAINING PROTEIN"/>
    <property type="match status" value="1"/>
</dbReference>
<dbReference type="GO" id="GO:0004806">
    <property type="term" value="F:triacylglycerol lipase activity"/>
    <property type="evidence" value="ECO:0007669"/>
    <property type="project" value="TreeGrafter"/>
</dbReference>
<dbReference type="EMBL" id="KZ824304">
    <property type="protein sequence ID" value="RAL09345.1"/>
    <property type="molecule type" value="Genomic_DNA"/>
</dbReference>
<dbReference type="PANTHER" id="PTHR43433">
    <property type="entry name" value="HYDROLASE, ALPHA/BETA FOLD FAMILY PROTEIN"/>
    <property type="match status" value="1"/>
</dbReference>
<protein>
    <recommendedName>
        <fullName evidence="2">AB hydrolase-1 domain-containing protein</fullName>
    </recommendedName>
</protein>
<dbReference type="AlphaFoldDB" id="A0A395HPZ8"/>
<feature type="compositionally biased region" description="Polar residues" evidence="1">
    <location>
        <begin position="1"/>
        <end position="12"/>
    </location>
</feature>
<keyword evidence="4" id="KW-1185">Reference proteome</keyword>
<dbReference type="VEuPathDB" id="FungiDB:BO97DRAFT_480000"/>
<dbReference type="SUPFAM" id="SSF53474">
    <property type="entry name" value="alpha/beta-Hydrolases"/>
    <property type="match status" value="1"/>
</dbReference>
<accession>A0A395HPZ8</accession>
<feature type="domain" description="AB hydrolase-1" evidence="2">
    <location>
        <begin position="70"/>
        <end position="142"/>
    </location>
</feature>
<dbReference type="OrthoDB" id="190201at2759"/>
<dbReference type="Proteomes" id="UP000248961">
    <property type="component" value="Unassembled WGS sequence"/>
</dbReference>
<dbReference type="InterPro" id="IPR029058">
    <property type="entry name" value="AB_hydrolase_fold"/>
</dbReference>
<dbReference type="Gene3D" id="3.40.50.1820">
    <property type="entry name" value="alpha/beta hydrolase"/>
    <property type="match status" value="1"/>
</dbReference>
<dbReference type="GeneID" id="37205014"/>
<dbReference type="InterPro" id="IPR000073">
    <property type="entry name" value="AB_hydrolase_1"/>
</dbReference>
<sequence length="177" mass="19547">MSSHTIARQTPPNGFRDTRLRKTPTDGGGDLSADIRADPARPQTRYPVAPRLRPCKEELHDLVFQRSLKDHTFIAYDAPGCAATMAADPTKATIAFMVATAEAVLQHYRIDRLHLIGHSMGGLTALILADKYPDRIISFVDIKGNLAPEDCFLSRQIFTHLGFRLGGIPRALHQAHP</sequence>
<dbReference type="STRING" id="1450537.A0A395HPZ8"/>
<dbReference type="InterPro" id="IPR050471">
    <property type="entry name" value="AB_hydrolase"/>
</dbReference>
<name>A0A395HPZ8_ASPHC</name>